<evidence type="ECO:0000256" key="10">
    <source>
        <dbReference type="SAM" id="Phobius"/>
    </source>
</evidence>
<evidence type="ECO:0000256" key="8">
    <source>
        <dbReference type="ARBA" id="ARBA00022989"/>
    </source>
</evidence>
<evidence type="ECO:0000256" key="3">
    <source>
        <dbReference type="ARBA" id="ARBA00022692"/>
    </source>
</evidence>
<dbReference type="GO" id="GO:0008270">
    <property type="term" value="F:zinc ion binding"/>
    <property type="evidence" value="ECO:0007669"/>
    <property type="project" value="UniProtKB-KW"/>
</dbReference>
<keyword evidence="3 10" id="KW-0812">Transmembrane</keyword>
<accession>A0A8S9YZ26</accession>
<reference evidence="12" key="1">
    <citation type="submission" date="2019-07" db="EMBL/GenBank/DDBJ databases">
        <title>Annotation for the trematode Paragonimus miyazaki's.</title>
        <authorList>
            <person name="Choi Y.-J."/>
        </authorList>
    </citation>
    <scope>NUCLEOTIDE SEQUENCE</scope>
    <source>
        <strain evidence="12">Japan</strain>
    </source>
</reference>
<evidence type="ECO:0000256" key="1">
    <source>
        <dbReference type="ARBA" id="ARBA00004141"/>
    </source>
</evidence>
<dbReference type="AlphaFoldDB" id="A0A8S9YZ26"/>
<dbReference type="GO" id="GO:0016567">
    <property type="term" value="P:protein ubiquitination"/>
    <property type="evidence" value="ECO:0007669"/>
    <property type="project" value="TreeGrafter"/>
</dbReference>
<dbReference type="SUPFAM" id="SSF57850">
    <property type="entry name" value="RING/U-box"/>
    <property type="match status" value="1"/>
</dbReference>
<evidence type="ECO:0000256" key="4">
    <source>
        <dbReference type="ARBA" id="ARBA00022723"/>
    </source>
</evidence>
<keyword evidence="4" id="KW-0479">Metal-binding</keyword>
<gene>
    <name evidence="12" type="ORF">EG68_07238</name>
</gene>
<keyword evidence="2" id="KW-0808">Transferase</keyword>
<dbReference type="Pfam" id="PF12906">
    <property type="entry name" value="RINGv"/>
    <property type="match status" value="1"/>
</dbReference>
<evidence type="ECO:0000256" key="5">
    <source>
        <dbReference type="ARBA" id="ARBA00022771"/>
    </source>
</evidence>
<keyword evidence="9 10" id="KW-0472">Membrane</keyword>
<organism evidence="12 13">
    <name type="scientific">Paragonimus skrjabini miyazakii</name>
    <dbReference type="NCBI Taxonomy" id="59628"/>
    <lineage>
        <taxon>Eukaryota</taxon>
        <taxon>Metazoa</taxon>
        <taxon>Spiralia</taxon>
        <taxon>Lophotrochozoa</taxon>
        <taxon>Platyhelminthes</taxon>
        <taxon>Trematoda</taxon>
        <taxon>Digenea</taxon>
        <taxon>Plagiorchiida</taxon>
        <taxon>Troglotremata</taxon>
        <taxon>Troglotrematidae</taxon>
        <taxon>Paragonimus</taxon>
    </lineage>
</organism>
<name>A0A8S9YZ26_9TREM</name>
<feature type="transmembrane region" description="Helical" evidence="10">
    <location>
        <begin position="169"/>
        <end position="188"/>
    </location>
</feature>
<evidence type="ECO:0000313" key="13">
    <source>
        <dbReference type="Proteomes" id="UP000822476"/>
    </source>
</evidence>
<keyword evidence="8 10" id="KW-1133">Transmembrane helix</keyword>
<dbReference type="GO" id="GO:0004842">
    <property type="term" value="F:ubiquitin-protein transferase activity"/>
    <property type="evidence" value="ECO:0007669"/>
    <property type="project" value="TreeGrafter"/>
</dbReference>
<keyword evidence="6" id="KW-0833">Ubl conjugation pathway</keyword>
<comment type="caution">
    <text evidence="12">The sequence shown here is derived from an EMBL/GenBank/DDBJ whole genome shotgun (WGS) entry which is preliminary data.</text>
</comment>
<dbReference type="SMART" id="SM00744">
    <property type="entry name" value="RINGv"/>
    <property type="match status" value="1"/>
</dbReference>
<evidence type="ECO:0000313" key="12">
    <source>
        <dbReference type="EMBL" id="KAF7256137.1"/>
    </source>
</evidence>
<dbReference type="OrthoDB" id="273089at2759"/>
<keyword evidence="7" id="KW-0862">Zinc</keyword>
<dbReference type="Proteomes" id="UP000822476">
    <property type="component" value="Unassembled WGS sequence"/>
</dbReference>
<evidence type="ECO:0000256" key="9">
    <source>
        <dbReference type="ARBA" id="ARBA00023136"/>
    </source>
</evidence>
<dbReference type="GO" id="GO:0016020">
    <property type="term" value="C:membrane"/>
    <property type="evidence" value="ECO:0007669"/>
    <property type="project" value="UniProtKB-SubCell"/>
</dbReference>
<dbReference type="InterPro" id="IPR013083">
    <property type="entry name" value="Znf_RING/FYVE/PHD"/>
</dbReference>
<feature type="domain" description="RING-CH-type" evidence="11">
    <location>
        <begin position="42"/>
        <end position="102"/>
    </location>
</feature>
<evidence type="ECO:0000256" key="6">
    <source>
        <dbReference type="ARBA" id="ARBA00022786"/>
    </source>
</evidence>
<dbReference type="Gene3D" id="3.30.40.10">
    <property type="entry name" value="Zinc/RING finger domain, C3HC4 (zinc finger)"/>
    <property type="match status" value="1"/>
</dbReference>
<sequence>MEYSLTTIKNTFENNFDHSLSGTRRCDIVIGLSMLIHLTHFRESSATVRCRICLDSTVSEELIAPCYCTGTIGLLHKNCLEKWLNLSKSHICEICGYEFKVSYTSPTLIEWFIRGGQGENRPRRRHLWTDCICLFIMLPLMTLCAWLTALSGRTDEGMRFSWQGLSLGSLFGILFCVFFVWLVFSVRYHRQSWQLWRKNNQHISLREYRSLNEGMPEQPHLSIYTNSSQTALNSQSTPVVNIIGRPASLPLLLEKQISSAIHSPSEHNIRSLTLHLLGECRNERRYDGNIENPMTIHHNRLDPELLTLTTSRSAPSVITEKTRLVDMNMVRVVDKIGRTTGVPIAMQSIIPLEAILNKTAAAKLNVSSELDPVLSETC</sequence>
<dbReference type="PANTHER" id="PTHR46065:SF3">
    <property type="entry name" value="FI20425P1"/>
    <property type="match status" value="1"/>
</dbReference>
<dbReference type="PANTHER" id="PTHR46065">
    <property type="entry name" value="E3 UBIQUITIN-PROTEIN LIGASE MARCH 2/3 FAMILY MEMBER"/>
    <property type="match status" value="1"/>
</dbReference>
<keyword evidence="5" id="KW-0863">Zinc-finger</keyword>
<dbReference type="PROSITE" id="PS51292">
    <property type="entry name" value="ZF_RING_CH"/>
    <property type="match status" value="1"/>
</dbReference>
<comment type="subcellular location">
    <subcellularLocation>
        <location evidence="1">Membrane</location>
        <topology evidence="1">Multi-pass membrane protein</topology>
    </subcellularLocation>
</comment>
<evidence type="ECO:0000256" key="2">
    <source>
        <dbReference type="ARBA" id="ARBA00022679"/>
    </source>
</evidence>
<dbReference type="InterPro" id="IPR011016">
    <property type="entry name" value="Znf_RING-CH"/>
</dbReference>
<evidence type="ECO:0000256" key="7">
    <source>
        <dbReference type="ARBA" id="ARBA00022833"/>
    </source>
</evidence>
<feature type="transmembrane region" description="Helical" evidence="10">
    <location>
        <begin position="127"/>
        <end position="149"/>
    </location>
</feature>
<proteinExistence type="predicted"/>
<evidence type="ECO:0000259" key="11">
    <source>
        <dbReference type="PROSITE" id="PS51292"/>
    </source>
</evidence>
<dbReference type="EMBL" id="JTDE01003362">
    <property type="protein sequence ID" value="KAF7256137.1"/>
    <property type="molecule type" value="Genomic_DNA"/>
</dbReference>
<keyword evidence="13" id="KW-1185">Reference proteome</keyword>
<protein>
    <recommendedName>
        <fullName evidence="11">RING-CH-type domain-containing protein</fullName>
    </recommendedName>
</protein>